<organism evidence="1 2">
    <name type="scientific">Puccinia graminis f. sp. tritici</name>
    <dbReference type="NCBI Taxonomy" id="56615"/>
    <lineage>
        <taxon>Eukaryota</taxon>
        <taxon>Fungi</taxon>
        <taxon>Dikarya</taxon>
        <taxon>Basidiomycota</taxon>
        <taxon>Pucciniomycotina</taxon>
        <taxon>Pucciniomycetes</taxon>
        <taxon>Pucciniales</taxon>
        <taxon>Pucciniaceae</taxon>
        <taxon>Puccinia</taxon>
    </lineage>
</organism>
<reference evidence="1 2" key="1">
    <citation type="submission" date="2019-05" db="EMBL/GenBank/DDBJ databases">
        <title>Emergence of the Ug99 lineage of the wheat stem rust pathogen through somatic hybridization.</title>
        <authorList>
            <person name="Li F."/>
            <person name="Upadhyaya N.M."/>
            <person name="Sperschneider J."/>
            <person name="Matny O."/>
            <person name="Nguyen-Phuc H."/>
            <person name="Mago R."/>
            <person name="Raley C."/>
            <person name="Miller M.E."/>
            <person name="Silverstein K.A.T."/>
            <person name="Henningsen E."/>
            <person name="Hirsch C.D."/>
            <person name="Visser B."/>
            <person name="Pretorius Z.A."/>
            <person name="Steffenson B.J."/>
            <person name="Schwessinger B."/>
            <person name="Dodds P.N."/>
            <person name="Figueroa M."/>
        </authorList>
    </citation>
    <scope>NUCLEOTIDE SEQUENCE [LARGE SCALE GENOMIC DNA]</scope>
    <source>
        <strain evidence="1 2">Ug99</strain>
    </source>
</reference>
<comment type="caution">
    <text evidence="1">The sequence shown here is derived from an EMBL/GenBank/DDBJ whole genome shotgun (WGS) entry which is preliminary data.</text>
</comment>
<evidence type="ECO:0000313" key="2">
    <source>
        <dbReference type="Proteomes" id="UP000325313"/>
    </source>
</evidence>
<dbReference type="Proteomes" id="UP000325313">
    <property type="component" value="Unassembled WGS sequence"/>
</dbReference>
<gene>
    <name evidence="1" type="ORF">PGTUg99_033272</name>
</gene>
<protein>
    <submittedName>
        <fullName evidence="1">Uncharacterized protein</fullName>
    </submittedName>
</protein>
<accession>A0A5B0R9N9</accession>
<dbReference type="EMBL" id="VDEP01000237">
    <property type="protein sequence ID" value="KAA1121833.1"/>
    <property type="molecule type" value="Genomic_DNA"/>
</dbReference>
<evidence type="ECO:0000313" key="1">
    <source>
        <dbReference type="EMBL" id="KAA1121833.1"/>
    </source>
</evidence>
<proteinExistence type="predicted"/>
<dbReference type="AlphaFoldDB" id="A0A5B0R9N9"/>
<name>A0A5B0R9N9_PUCGR</name>
<sequence length="182" mass="19408">MALPGECPQSSPGDLCGKEETTGAKLGEFAGLTSQYLLSFQQSIMARWLVRQSAKIPAELAFKVEDNLVDRLVELHVSTESELDAHPGGAMIRDANSATSLLRSPAGPLKGGYPRIPAKAGGYPLADADAGADAGFPRKSSRISGCKAAISTIDQIRLHKMRMMSINFVLVSKKNLSLILLI</sequence>